<evidence type="ECO:0000259" key="7">
    <source>
        <dbReference type="Pfam" id="PF10337"/>
    </source>
</evidence>
<feature type="transmembrane region" description="Helical" evidence="6">
    <location>
        <begin position="204"/>
        <end position="226"/>
    </location>
</feature>
<feature type="compositionally biased region" description="Basic and acidic residues" evidence="5">
    <location>
        <begin position="42"/>
        <end position="58"/>
    </location>
</feature>
<evidence type="ECO:0000256" key="1">
    <source>
        <dbReference type="ARBA" id="ARBA00004141"/>
    </source>
</evidence>
<evidence type="ECO:0000313" key="8">
    <source>
        <dbReference type="EMBL" id="OAA51714.1"/>
    </source>
</evidence>
<protein>
    <submittedName>
        <fullName evidence="8">Brefeldin A-sensitivity protein 4</fullName>
    </submittedName>
</protein>
<gene>
    <name evidence="8" type="ORF">NOR_00307</name>
</gene>
<name>A0A167KGQ3_METRR</name>
<feature type="compositionally biased region" description="Basic and acidic residues" evidence="5">
    <location>
        <begin position="15"/>
        <end position="30"/>
    </location>
</feature>
<feature type="domain" description="Putative ER transporter 6TM N-terminal" evidence="7">
    <location>
        <begin position="153"/>
        <end position="224"/>
    </location>
</feature>
<keyword evidence="3 6" id="KW-1133">Transmembrane helix</keyword>
<dbReference type="STRING" id="1081105.A0A167KGQ3"/>
<comment type="caution">
    <text evidence="8">The sequence shown here is derived from an EMBL/GenBank/DDBJ whole genome shotgun (WGS) entry which is preliminary data.</text>
</comment>
<keyword evidence="2 6" id="KW-0812">Transmembrane</keyword>
<dbReference type="AlphaFoldDB" id="A0A167KGQ3"/>
<proteinExistence type="predicted"/>
<evidence type="ECO:0000256" key="4">
    <source>
        <dbReference type="ARBA" id="ARBA00023136"/>
    </source>
</evidence>
<reference evidence="8 9" key="1">
    <citation type="journal article" date="2016" name="Genome Biol. Evol.">
        <title>Divergent and convergent evolution of fungal pathogenicity.</title>
        <authorList>
            <person name="Shang Y."/>
            <person name="Xiao G."/>
            <person name="Zheng P."/>
            <person name="Cen K."/>
            <person name="Zhan S."/>
            <person name="Wang C."/>
        </authorList>
    </citation>
    <scope>NUCLEOTIDE SEQUENCE [LARGE SCALE GENOMIC DNA]</scope>
    <source>
        <strain evidence="8 9">RCEF 4871</strain>
    </source>
</reference>
<dbReference type="PRINTS" id="PR02047">
    <property type="entry name" value="BREFELDNASP4"/>
</dbReference>
<evidence type="ECO:0000256" key="6">
    <source>
        <dbReference type="SAM" id="Phobius"/>
    </source>
</evidence>
<dbReference type="InterPro" id="IPR018823">
    <property type="entry name" value="ArAE_2_N"/>
</dbReference>
<feature type="transmembrane region" description="Helical" evidence="6">
    <location>
        <begin position="749"/>
        <end position="768"/>
    </location>
</feature>
<accession>A0A167KGQ3</accession>
<sequence length="1087" mass="121593">MANDNLDSTALAGEDGTRWRIRGQDVKPENLTDDSSTPAPLSKEHFTKPSRPRLESRRGSAMSIAQIDQVLLDDNVDEDTYGVSEVRDGLFDAIFLKPLYYNVKNLLERSKATLPAQFDKSDPLAPEYFISRQFHQLSTLFVRIGTTRQGVRLLKTFLAFFIAYCLCLTPATRDWLGRYSYMIVVSVILNHPARTVGGQIEGTILTIVGTAIGLGWGTVGLLLSTSTLAARAGYGGILAMFLAFFMFALACIRAFFIRFYQAVLCAGIAIMFTTLAETNNKNVPWIKLRDYAIPWLLGQAISLLVNVLIVPDAGARALATALHQAFNTMQEAFNLLDQPGGIRQRRQLADAFVNLSEAYRDMRINITVSRFRPDDVEKLRNKMQAVIRALLSLQIKPRLLDSSPWRQSCVVIINTPDSDMVDEQTSRKNTNATAVGDSASDDIIRNVVEPLRSPTKNLLHSLKEGLRCCDAVLMDVSGYRKYLGPSDVVSSDLAAVRIRTKHAIAIFDVAESTILDSNNNPVSSIHDPDVVKCLVFARRVRETIATVEALMDQVASMQRVPDWPHAYLPSYPVWKAIHRTNAQVRHDRGGVTAGYYHKTFLEIAGLLDKIKSLDYRPTSRIQDEQGQGGTPAKLNRPIMDPDADIAPASRKRKLRYKIWKALYRLQGLESRYAFKVCLVTSLLSVPSYLPDSHTWWNQYGAWWVVVVSWAVMHPQVGGNAQDLVTRSGVAILGATWSGIGYYVGGGSPYVMGVFSALYMAPMLYRYTISSHPVSTHDREAFSAAISDKHEKQRSGLVGCLSFTVISLNLQEREGGSSPAAFAAINGLAFFIGTAVPIVVNWVLWPFVARHELRHALSSMLFFMSVLYRNVVAKYVYFSDGKEPTPEDIQRSEILEGRLREGFVRIRQLLVLTRHEIRLRAPFDPLPYSGLADACERFFDHLIAVRRSALFYNPSYIRDDPLAAEQLLSYRRDAVAAILGNLYILAGALRSKRKVPLYMPSAAAARKKLLVKTAEVEENMSKKAPPDDIKKHKEWSDIYSFSYSESLTGCAVQLEELEKYTKLIVGAQGFDDEFQDEDEDADHEKHGR</sequence>
<keyword evidence="4 6" id="KW-0472">Membrane</keyword>
<dbReference type="Pfam" id="PF10337">
    <property type="entry name" value="ArAE_2_N"/>
    <property type="match status" value="1"/>
</dbReference>
<dbReference type="PANTHER" id="PTHR47804:SF3">
    <property type="entry name" value="PROTEIN BRE4"/>
    <property type="match status" value="1"/>
</dbReference>
<evidence type="ECO:0000256" key="2">
    <source>
        <dbReference type="ARBA" id="ARBA00022692"/>
    </source>
</evidence>
<feature type="transmembrane region" description="Helical" evidence="6">
    <location>
        <begin position="232"/>
        <end position="252"/>
    </location>
</feature>
<dbReference type="InterPro" id="IPR052430">
    <property type="entry name" value="IVT-Associated"/>
</dbReference>
<dbReference type="OrthoDB" id="1924968at2759"/>
<organism evidence="8 9">
    <name type="scientific">Metarhizium rileyi (strain RCEF 4871)</name>
    <name type="common">Nomuraea rileyi</name>
    <dbReference type="NCBI Taxonomy" id="1649241"/>
    <lineage>
        <taxon>Eukaryota</taxon>
        <taxon>Fungi</taxon>
        <taxon>Dikarya</taxon>
        <taxon>Ascomycota</taxon>
        <taxon>Pezizomycotina</taxon>
        <taxon>Sordariomycetes</taxon>
        <taxon>Hypocreomycetidae</taxon>
        <taxon>Hypocreales</taxon>
        <taxon>Clavicipitaceae</taxon>
        <taxon>Metarhizium</taxon>
    </lineage>
</organism>
<feature type="transmembrane region" description="Helical" evidence="6">
    <location>
        <begin position="291"/>
        <end position="310"/>
    </location>
</feature>
<dbReference type="EMBL" id="AZHC01000001">
    <property type="protein sequence ID" value="OAA51714.1"/>
    <property type="molecule type" value="Genomic_DNA"/>
</dbReference>
<feature type="region of interest" description="Disordered" evidence="5">
    <location>
        <begin position="1"/>
        <end position="60"/>
    </location>
</feature>
<dbReference type="InterPro" id="IPR023244">
    <property type="entry name" value="Brefeldin_A-sensitivity_4"/>
</dbReference>
<feature type="transmembrane region" description="Helical" evidence="6">
    <location>
        <begin position="819"/>
        <end position="843"/>
    </location>
</feature>
<feature type="transmembrane region" description="Helical" evidence="6">
    <location>
        <begin position="178"/>
        <end position="197"/>
    </location>
</feature>
<dbReference type="OMA" id="FWGWAAN"/>
<dbReference type="PANTHER" id="PTHR47804">
    <property type="entry name" value="60S RIBOSOMAL PROTEIN L19"/>
    <property type="match status" value="1"/>
</dbReference>
<feature type="transmembrane region" description="Helical" evidence="6">
    <location>
        <begin position="259"/>
        <end position="276"/>
    </location>
</feature>
<keyword evidence="9" id="KW-1185">Reference proteome</keyword>
<dbReference type="Proteomes" id="UP000243498">
    <property type="component" value="Unassembled WGS sequence"/>
</dbReference>
<dbReference type="GO" id="GO:0016020">
    <property type="term" value="C:membrane"/>
    <property type="evidence" value="ECO:0007669"/>
    <property type="project" value="UniProtKB-SubCell"/>
</dbReference>
<evidence type="ECO:0000256" key="3">
    <source>
        <dbReference type="ARBA" id="ARBA00022989"/>
    </source>
</evidence>
<comment type="subcellular location">
    <subcellularLocation>
        <location evidence="1">Membrane</location>
        <topology evidence="1">Multi-pass membrane protein</topology>
    </subcellularLocation>
</comment>
<feature type="transmembrane region" description="Helical" evidence="6">
    <location>
        <begin position="153"/>
        <end position="172"/>
    </location>
</feature>
<evidence type="ECO:0000313" key="9">
    <source>
        <dbReference type="Proteomes" id="UP000243498"/>
    </source>
</evidence>
<evidence type="ECO:0000256" key="5">
    <source>
        <dbReference type="SAM" id="MobiDB-lite"/>
    </source>
</evidence>